<organism evidence="1 2">
    <name type="scientific">Marinobacter vinifirmus</name>
    <dbReference type="NCBI Taxonomy" id="355591"/>
    <lineage>
        <taxon>Bacteria</taxon>
        <taxon>Pseudomonadati</taxon>
        <taxon>Pseudomonadota</taxon>
        <taxon>Gammaproteobacteria</taxon>
        <taxon>Pseudomonadales</taxon>
        <taxon>Marinobacteraceae</taxon>
        <taxon>Marinobacter</taxon>
    </lineage>
</organism>
<accession>A0A7Z1DSE9</accession>
<reference evidence="1 2" key="1">
    <citation type="submission" date="2017-06" db="EMBL/GenBank/DDBJ databases">
        <title>Draft genome sequence of the halophilic bacterium Marinobacter vinifirmus FB1.</title>
        <authorList>
            <person name="Stepanov V.G."/>
            <person name="Roberts D.J."/>
            <person name="Fox G.E."/>
        </authorList>
    </citation>
    <scope>NUCLEOTIDE SEQUENCE [LARGE SCALE GENOMIC DNA]</scope>
    <source>
        <strain evidence="1 2">FB1</strain>
    </source>
</reference>
<proteinExistence type="predicted"/>
<sequence>MKLLEKLFSPKKTVPEPPTVRLSEQIGAVIAQLEQQERDLQAMQRQLEHVFHPDNFVSAEYKNGVLTVTHRY</sequence>
<evidence type="ECO:0000313" key="1">
    <source>
        <dbReference type="EMBL" id="OZC35061.1"/>
    </source>
</evidence>
<comment type="caution">
    <text evidence="1">The sequence shown here is derived from an EMBL/GenBank/DDBJ whole genome shotgun (WGS) entry which is preliminary data.</text>
</comment>
<dbReference type="EMBL" id="NEFY01000016">
    <property type="protein sequence ID" value="OZC35061.1"/>
    <property type="molecule type" value="Genomic_DNA"/>
</dbReference>
<gene>
    <name evidence="1" type="ORF">B9Q17_07545</name>
</gene>
<protein>
    <submittedName>
        <fullName evidence="1">Uncharacterized protein</fullName>
    </submittedName>
</protein>
<name>A0A7Z1DSE9_9GAMM</name>
<dbReference type="RefSeq" id="WP_094625791.1">
    <property type="nucleotide sequence ID" value="NZ_NEFY01000016.1"/>
</dbReference>
<evidence type="ECO:0000313" key="2">
    <source>
        <dbReference type="Proteomes" id="UP000216984"/>
    </source>
</evidence>
<keyword evidence="2" id="KW-1185">Reference proteome</keyword>
<dbReference type="Proteomes" id="UP000216984">
    <property type="component" value="Unassembled WGS sequence"/>
</dbReference>
<dbReference type="AlphaFoldDB" id="A0A7Z1DSE9"/>